<dbReference type="Proteomes" id="UP000324800">
    <property type="component" value="Unassembled WGS sequence"/>
</dbReference>
<gene>
    <name evidence="3" type="ORF">EZS28_000105</name>
</gene>
<dbReference type="Pfam" id="PF00112">
    <property type="entry name" value="Peptidase_C1"/>
    <property type="match status" value="1"/>
</dbReference>
<dbReference type="Gene3D" id="3.90.70.10">
    <property type="entry name" value="Cysteine proteinases"/>
    <property type="match status" value="1"/>
</dbReference>
<dbReference type="AlphaFoldDB" id="A0A5J4XB65"/>
<dbReference type="PRINTS" id="PR00705">
    <property type="entry name" value="PAPAIN"/>
</dbReference>
<proteinExistence type="inferred from homology"/>
<dbReference type="InterPro" id="IPR025661">
    <property type="entry name" value="Pept_asp_AS"/>
</dbReference>
<dbReference type="GO" id="GO:0008234">
    <property type="term" value="F:cysteine-type peptidase activity"/>
    <property type="evidence" value="ECO:0007669"/>
    <property type="project" value="InterPro"/>
</dbReference>
<evidence type="ECO:0000313" key="3">
    <source>
        <dbReference type="EMBL" id="KAA6404370.1"/>
    </source>
</evidence>
<dbReference type="GO" id="GO:0006508">
    <property type="term" value="P:proteolysis"/>
    <property type="evidence" value="ECO:0007669"/>
    <property type="project" value="InterPro"/>
</dbReference>
<dbReference type="SUPFAM" id="SSF54001">
    <property type="entry name" value="Cysteine proteinases"/>
    <property type="match status" value="1"/>
</dbReference>
<name>A0A5J4XB65_9EUKA</name>
<protein>
    <submittedName>
        <fullName evidence="3">Putative Cathepsin B</fullName>
    </submittedName>
</protein>
<dbReference type="PANTHER" id="PTHR12411">
    <property type="entry name" value="CYSTEINE PROTEASE FAMILY C1-RELATED"/>
    <property type="match status" value="1"/>
</dbReference>
<dbReference type="InterPro" id="IPR013128">
    <property type="entry name" value="Peptidase_C1A"/>
</dbReference>
<comment type="caution">
    <text evidence="3">The sequence shown here is derived from an EMBL/GenBank/DDBJ whole genome shotgun (WGS) entry which is preliminary data.</text>
</comment>
<evidence type="ECO:0000259" key="2">
    <source>
        <dbReference type="SMART" id="SM00645"/>
    </source>
</evidence>
<evidence type="ECO:0000313" key="4">
    <source>
        <dbReference type="Proteomes" id="UP000324800"/>
    </source>
</evidence>
<sequence length="255" mass="28319">MAVDYPPSIMNKMKHNSQISNHITSHKTEPYRDNSNVPSDFDARKQWPGLILGVRDQGNCGACWAFSIAENIGNRLGILKCSRGFMSPQDLISCNDFGSGCKGGYLLQAWEFAVDKGLATDKCISYSASNLPCPKSCNDGMKIKRTPISKFRFVNSTNIQDEIYKNSTVSANMIVYSDFMNYKSGVYVHQTGLSTGSHAVIIIGWGIENNIPYWLVQNSWGQDWGEKGYFKIIRGNDHCGIESSVTTGDPKCVKE</sequence>
<dbReference type="EMBL" id="SNRW01000007">
    <property type="protein sequence ID" value="KAA6404370.1"/>
    <property type="molecule type" value="Genomic_DNA"/>
</dbReference>
<dbReference type="PROSITE" id="PS00640">
    <property type="entry name" value="THIOL_PROTEASE_ASN"/>
    <property type="match status" value="1"/>
</dbReference>
<dbReference type="SMART" id="SM00645">
    <property type="entry name" value="Pept_C1"/>
    <property type="match status" value="1"/>
</dbReference>
<dbReference type="InterPro" id="IPR000668">
    <property type="entry name" value="Peptidase_C1A_C"/>
</dbReference>
<comment type="similarity">
    <text evidence="1">Belongs to the peptidase C1 family.</text>
</comment>
<evidence type="ECO:0000256" key="1">
    <source>
        <dbReference type="ARBA" id="ARBA00008455"/>
    </source>
</evidence>
<accession>A0A5J4XB65</accession>
<dbReference type="InterPro" id="IPR038765">
    <property type="entry name" value="Papain-like_cys_pep_sf"/>
</dbReference>
<reference evidence="3 4" key="1">
    <citation type="submission" date="2019-03" db="EMBL/GenBank/DDBJ databases">
        <title>Single cell metagenomics reveals metabolic interactions within the superorganism composed of flagellate Streblomastix strix and complex community of Bacteroidetes bacteria on its surface.</title>
        <authorList>
            <person name="Treitli S.C."/>
            <person name="Kolisko M."/>
            <person name="Husnik F."/>
            <person name="Keeling P."/>
            <person name="Hampl V."/>
        </authorList>
    </citation>
    <scope>NUCLEOTIDE SEQUENCE [LARGE SCALE GENOMIC DNA]</scope>
    <source>
        <strain evidence="3">ST1C</strain>
    </source>
</reference>
<feature type="domain" description="Peptidase C1A papain C-terminal" evidence="2">
    <location>
        <begin position="37"/>
        <end position="249"/>
    </location>
</feature>
<dbReference type="OrthoDB" id="640249at2759"/>
<organism evidence="3 4">
    <name type="scientific">Streblomastix strix</name>
    <dbReference type="NCBI Taxonomy" id="222440"/>
    <lineage>
        <taxon>Eukaryota</taxon>
        <taxon>Metamonada</taxon>
        <taxon>Preaxostyla</taxon>
        <taxon>Oxymonadida</taxon>
        <taxon>Streblomastigidae</taxon>
        <taxon>Streblomastix</taxon>
    </lineage>
</organism>